<dbReference type="InterPro" id="IPR009027">
    <property type="entry name" value="Ribosomal_bL9/RNase_H1_N"/>
</dbReference>
<proteinExistence type="predicted"/>
<dbReference type="AlphaFoldDB" id="A0A9P6CBH2"/>
<dbReference type="InterPro" id="IPR011320">
    <property type="entry name" value="RNase_H1_N"/>
</dbReference>
<feature type="region of interest" description="Disordered" evidence="1">
    <location>
        <begin position="48"/>
        <end position="76"/>
    </location>
</feature>
<feature type="compositionally biased region" description="Low complexity" evidence="1">
    <location>
        <begin position="48"/>
        <end position="57"/>
    </location>
</feature>
<accession>A0A9P6CBH2</accession>
<feature type="domain" description="Ribonuclease H1 N-terminal" evidence="2">
    <location>
        <begin position="109"/>
        <end position="138"/>
    </location>
</feature>
<dbReference type="EMBL" id="MU150474">
    <property type="protein sequence ID" value="KAF9456025.1"/>
    <property type="molecule type" value="Genomic_DNA"/>
</dbReference>
<sequence length="162" mass="17685">MSSTYSGNCPCVDLDGKDLYEFMFDELSGLCQEFRPFSRSANCRITSVSSQPESSQPVPVPAEAAVTETPSSPPPTYTLAARDGETIRQDPSSPTAVTEKLAGIHSSQWYVVTVGREPGIYTSWPSASPEVLGVKGFKIYSPVQAYNQRFSISTERVQPLHD</sequence>
<evidence type="ECO:0000256" key="1">
    <source>
        <dbReference type="SAM" id="MobiDB-lite"/>
    </source>
</evidence>
<name>A0A9P6CBH2_9AGAR</name>
<reference evidence="3" key="1">
    <citation type="submission" date="2020-11" db="EMBL/GenBank/DDBJ databases">
        <authorList>
            <consortium name="DOE Joint Genome Institute"/>
            <person name="Ahrendt S."/>
            <person name="Riley R."/>
            <person name="Andreopoulos W."/>
            <person name="Labutti K."/>
            <person name="Pangilinan J."/>
            <person name="Ruiz-Duenas F.J."/>
            <person name="Barrasa J.M."/>
            <person name="Sanchez-Garcia M."/>
            <person name="Camarero S."/>
            <person name="Miyauchi S."/>
            <person name="Serrano A."/>
            <person name="Linde D."/>
            <person name="Babiker R."/>
            <person name="Drula E."/>
            <person name="Ayuso-Fernandez I."/>
            <person name="Pacheco R."/>
            <person name="Padilla G."/>
            <person name="Ferreira P."/>
            <person name="Barriuso J."/>
            <person name="Kellner H."/>
            <person name="Castanera R."/>
            <person name="Alfaro M."/>
            <person name="Ramirez L."/>
            <person name="Pisabarro A.G."/>
            <person name="Kuo A."/>
            <person name="Tritt A."/>
            <person name="Lipzen A."/>
            <person name="He G."/>
            <person name="Yan M."/>
            <person name="Ng V."/>
            <person name="Cullen D."/>
            <person name="Martin F."/>
            <person name="Rosso M.-N."/>
            <person name="Henrissat B."/>
            <person name="Hibbett D."/>
            <person name="Martinez A.T."/>
            <person name="Grigoriev I.V."/>
        </authorList>
    </citation>
    <scope>NUCLEOTIDE SEQUENCE</scope>
    <source>
        <strain evidence="3">CBS 247.69</strain>
    </source>
</reference>
<dbReference type="OrthoDB" id="3270804at2759"/>
<comment type="caution">
    <text evidence="3">The sequence shown here is derived from an EMBL/GenBank/DDBJ whole genome shotgun (WGS) entry which is preliminary data.</text>
</comment>
<protein>
    <recommendedName>
        <fullName evidence="2">Ribonuclease H1 N-terminal domain-containing protein</fullName>
    </recommendedName>
</protein>
<evidence type="ECO:0000259" key="2">
    <source>
        <dbReference type="Pfam" id="PF01693"/>
    </source>
</evidence>
<dbReference type="SUPFAM" id="SSF55658">
    <property type="entry name" value="L9 N-domain-like"/>
    <property type="match status" value="1"/>
</dbReference>
<evidence type="ECO:0000313" key="3">
    <source>
        <dbReference type="EMBL" id="KAF9456025.1"/>
    </source>
</evidence>
<evidence type="ECO:0000313" key="4">
    <source>
        <dbReference type="Proteomes" id="UP000807353"/>
    </source>
</evidence>
<dbReference type="Proteomes" id="UP000807353">
    <property type="component" value="Unassembled WGS sequence"/>
</dbReference>
<keyword evidence="4" id="KW-1185">Reference proteome</keyword>
<dbReference type="Gene3D" id="3.40.970.10">
    <property type="entry name" value="Ribonuclease H1, N-terminal domain"/>
    <property type="match status" value="1"/>
</dbReference>
<dbReference type="InterPro" id="IPR037056">
    <property type="entry name" value="RNase_H1_N_sf"/>
</dbReference>
<dbReference type="Pfam" id="PF01693">
    <property type="entry name" value="Cauli_VI"/>
    <property type="match status" value="1"/>
</dbReference>
<organism evidence="3 4">
    <name type="scientific">Collybia nuda</name>
    <dbReference type="NCBI Taxonomy" id="64659"/>
    <lineage>
        <taxon>Eukaryota</taxon>
        <taxon>Fungi</taxon>
        <taxon>Dikarya</taxon>
        <taxon>Basidiomycota</taxon>
        <taxon>Agaricomycotina</taxon>
        <taxon>Agaricomycetes</taxon>
        <taxon>Agaricomycetidae</taxon>
        <taxon>Agaricales</taxon>
        <taxon>Tricholomatineae</taxon>
        <taxon>Clitocybaceae</taxon>
        <taxon>Collybia</taxon>
    </lineage>
</organism>
<gene>
    <name evidence="3" type="ORF">BDZ94DRAFT_1241838</name>
</gene>